<dbReference type="PATRIC" id="fig|1002367.3.peg.96"/>
<dbReference type="EMBL" id="AFZZ01000019">
    <property type="protein sequence ID" value="EHJ42060.1"/>
    <property type="molecule type" value="Genomic_DNA"/>
</dbReference>
<sequence>YSLTQFILHSHAGRELWRYYHKQAGANPNASYYDIKMHFQGTKTTKSGKVQMNSTSEDATYNALLADLRQSMKLLAAHIEPKVYDYGFLKK</sequence>
<feature type="non-terminal residue" evidence="1">
    <location>
        <position position="1"/>
    </location>
</feature>
<dbReference type="RefSeq" id="WP_007896748.1">
    <property type="nucleotide sequence ID" value="NZ_JH379344.1"/>
</dbReference>
<gene>
    <name evidence="1" type="ORF">HMPREF0673_00119</name>
</gene>
<dbReference type="GeneID" id="78338529"/>
<reference evidence="1 2" key="1">
    <citation type="submission" date="2011-08" db="EMBL/GenBank/DDBJ databases">
        <authorList>
            <person name="Weinstock G."/>
            <person name="Sodergren E."/>
            <person name="Clifton S."/>
            <person name="Fulton L."/>
            <person name="Fulton B."/>
            <person name="Courtney L."/>
            <person name="Fronick C."/>
            <person name="Harrison M."/>
            <person name="Strong C."/>
            <person name="Farmer C."/>
            <person name="Delahaunty K."/>
            <person name="Markovic C."/>
            <person name="Hall O."/>
            <person name="Minx P."/>
            <person name="Tomlinson C."/>
            <person name="Mitreva M."/>
            <person name="Hou S."/>
            <person name="Chen J."/>
            <person name="Wollam A."/>
            <person name="Pepin K.H."/>
            <person name="Johnson M."/>
            <person name="Bhonagiri V."/>
            <person name="Zhang X."/>
            <person name="Suruliraj S."/>
            <person name="Warren W."/>
            <person name="Chinwalla A."/>
            <person name="Mardis E.R."/>
            <person name="Wilson R.K."/>
        </authorList>
    </citation>
    <scope>NUCLEOTIDE SEQUENCE [LARGE SCALE GENOMIC DNA]</scope>
    <source>
        <strain evidence="1 2">DSM 18206</strain>
    </source>
</reference>
<evidence type="ECO:0000313" key="1">
    <source>
        <dbReference type="EMBL" id="EHJ42060.1"/>
    </source>
</evidence>
<dbReference type="Proteomes" id="UP000004407">
    <property type="component" value="Unassembled WGS sequence"/>
</dbReference>
<proteinExistence type="predicted"/>
<accession>G6AU35</accession>
<name>G6AU35_9BACT</name>
<dbReference type="HOGENOM" id="CLU_2584891_0_0_10"/>
<protein>
    <submittedName>
        <fullName evidence="1">Uncharacterized protein</fullName>
    </submittedName>
</protein>
<evidence type="ECO:0000313" key="2">
    <source>
        <dbReference type="Proteomes" id="UP000004407"/>
    </source>
</evidence>
<organism evidence="1 2">
    <name type="scientific">Leyella stercorea DSM 18206</name>
    <dbReference type="NCBI Taxonomy" id="1002367"/>
    <lineage>
        <taxon>Bacteria</taxon>
        <taxon>Pseudomonadati</taxon>
        <taxon>Bacteroidota</taxon>
        <taxon>Bacteroidia</taxon>
        <taxon>Bacteroidales</taxon>
        <taxon>Prevotellaceae</taxon>
        <taxon>Leyella</taxon>
    </lineage>
</organism>
<comment type="caution">
    <text evidence="1">The sequence shown here is derived from an EMBL/GenBank/DDBJ whole genome shotgun (WGS) entry which is preliminary data.</text>
</comment>
<dbReference type="AlphaFoldDB" id="G6AU35"/>
<dbReference type="eggNOG" id="COG0827">
    <property type="taxonomic scope" value="Bacteria"/>
</dbReference>